<dbReference type="Proteomes" id="UP001154078">
    <property type="component" value="Chromosome 8"/>
</dbReference>
<dbReference type="InterPro" id="IPR013607">
    <property type="entry name" value="Phospholipase_A2-like"/>
</dbReference>
<protein>
    <recommendedName>
        <fullName evidence="2">Phospholipase A2-like domain-containing protein</fullName>
    </recommendedName>
</protein>
<feature type="region of interest" description="Disordered" evidence="1">
    <location>
        <begin position="743"/>
        <end position="772"/>
    </location>
</feature>
<dbReference type="GO" id="GO:0005198">
    <property type="term" value="F:structural molecule activity"/>
    <property type="evidence" value="ECO:0007669"/>
    <property type="project" value="InterPro"/>
</dbReference>
<feature type="domain" description="Phospholipase A2-like" evidence="2">
    <location>
        <begin position="42"/>
        <end position="96"/>
    </location>
</feature>
<keyword evidence="4" id="KW-1185">Reference proteome</keyword>
<sequence length="1275" mass="146165">MSEMDDVDTYYENPFEDRAHWNVPFSKVPDQISEGSTINMAILPKYPHIGPGNPIYGSSENELDEIARQHDIAYKNAKSPLDILKADEIFLSDMKAYETEGIYDWIVNKISYGGIYIKHNFEKKYGVLYPIFSKNQIESIKLNNKELQLIREEQENNKLSKIEEFENISVSSLNRINMNKLYDNIKALWKSNVKSNFATFRIDEGVTNEYINQNMAHDESVRYEKNKEVYLEKFKNYYNSLEIYAKNLLMTYRSKGTISEDIWLDAKNKLENWDSLNGTSRFYYIDYNAKYNLDRALTTGIFNELSDMKQKQLNMYITNNKLYIDKQLENFHKINKRAFEDTTGMSKQSKAILSQQLRYHGISWEQHRSTPAYLFLKSPSFRHYIIHKFNLNDNITWFNGEEMSLKNYLNMHQLTKLYIERELRSSSNTMLKQWLTKDSSIPPEHPEDTEFDEISQFSQGTKRPNTETTQTGPTKVKVIEEPQQSTSSTPSGAKRPSTTPAIADISAKRPSSTNNEGSSTTVGPQVHQQDINPAGHTANTGGPTNTEAGIKKAQVSGSLSEFKVKMSGNYNSHKISKYTKSFVHFFTLKKKANAFKDVMKMTYKSVLLNLIVVDCNDKDIFDEEDTNSLFTVIHEFYCTLNTKLKTKNADITWIPLTLEDGNTILYCVIVTLPFNIKYKTYYLKFSTILQFCVMTYHMALLEIVENFDDDDLVQSGWMSCFVKYLNAGNFGISWDDELSREEEAQSYKRKSGNNSGGSNDAGPSNRDRDGLNSDILENNYKDKIWHVSKNNITEGVYNNTEDFLAVNKNYDAPSLSKKFNCKKALSFVINVDPISYGGVVKNKLFLLITLIRVLIHNILNNLETSQEYDILAIIEDSTIRGYHVHFTIFMNNVIPKNIRDQLFQLISGNTMTAGTQQTQLSFNNTIYSICPELYDQKTIRVAKVFEDEGSADDFYRSHDGTGFKSNNALVLPVNDIQYLIPYPTNSDATPWTNNADVLNTVSGTQGTAKNYTPDKNVGLQPLTIDDIKKIYYPDLLMDNKHVKLLYPGENLLEHHIECDDEINNIDCSAPQFAEPLYMMDSRVGVSNQLNIKNNPKLLLHNRVFNVIRGPLNYANYGIYDSILTRDANDQKNEILSKQLLGYKFNDMFSNAPPQFFIKELNLECVPMDPYIPRPLQYGFANVMAEHVVTGVGQSAIKIFMKNKLPEKLMSPDLWTNPSLRLRTPESLVAKTFVELNNALFDETTFDTLNEEELPQSRFTYSLHGSVPTNVFNNAS</sequence>
<evidence type="ECO:0000313" key="4">
    <source>
        <dbReference type="Proteomes" id="UP001154078"/>
    </source>
</evidence>
<feature type="compositionally biased region" description="Low complexity" evidence="1">
    <location>
        <begin position="752"/>
        <end position="764"/>
    </location>
</feature>
<accession>A0A9P0BII1</accession>
<name>A0A9P0BII1_BRAAE</name>
<evidence type="ECO:0000256" key="1">
    <source>
        <dbReference type="SAM" id="MobiDB-lite"/>
    </source>
</evidence>
<evidence type="ECO:0000259" key="2">
    <source>
        <dbReference type="Pfam" id="PF08398"/>
    </source>
</evidence>
<feature type="compositionally biased region" description="Polar residues" evidence="1">
    <location>
        <begin position="455"/>
        <end position="473"/>
    </location>
</feature>
<organism evidence="3 4">
    <name type="scientific">Brassicogethes aeneus</name>
    <name type="common">Rape pollen beetle</name>
    <name type="synonym">Meligethes aeneus</name>
    <dbReference type="NCBI Taxonomy" id="1431903"/>
    <lineage>
        <taxon>Eukaryota</taxon>
        <taxon>Metazoa</taxon>
        <taxon>Ecdysozoa</taxon>
        <taxon>Arthropoda</taxon>
        <taxon>Hexapoda</taxon>
        <taxon>Insecta</taxon>
        <taxon>Pterygota</taxon>
        <taxon>Neoptera</taxon>
        <taxon>Endopterygota</taxon>
        <taxon>Coleoptera</taxon>
        <taxon>Polyphaga</taxon>
        <taxon>Cucujiformia</taxon>
        <taxon>Nitidulidae</taxon>
        <taxon>Meligethinae</taxon>
        <taxon>Brassicogethes</taxon>
    </lineage>
</organism>
<gene>
    <name evidence="3" type="ORF">MELIAE_LOCUS11771</name>
</gene>
<proteinExistence type="predicted"/>
<dbReference type="Pfam" id="PF08398">
    <property type="entry name" value="Phospholip_A2_4"/>
    <property type="match status" value="1"/>
</dbReference>
<feature type="compositionally biased region" description="Polar residues" evidence="1">
    <location>
        <begin position="482"/>
        <end position="500"/>
    </location>
</feature>
<reference evidence="3" key="1">
    <citation type="submission" date="2021-12" db="EMBL/GenBank/DDBJ databases">
        <authorList>
            <person name="King R."/>
        </authorList>
    </citation>
    <scope>NUCLEOTIDE SEQUENCE</scope>
</reference>
<feature type="compositionally biased region" description="Polar residues" evidence="1">
    <location>
        <begin position="509"/>
        <end position="547"/>
    </location>
</feature>
<evidence type="ECO:0000313" key="3">
    <source>
        <dbReference type="EMBL" id="CAH0562748.1"/>
    </source>
</evidence>
<feature type="region of interest" description="Disordered" evidence="1">
    <location>
        <begin position="438"/>
        <end position="548"/>
    </location>
</feature>
<dbReference type="EMBL" id="OV121139">
    <property type="protein sequence ID" value="CAH0562748.1"/>
    <property type="molecule type" value="Genomic_DNA"/>
</dbReference>
<dbReference type="AlphaFoldDB" id="A0A9P0BII1"/>